<dbReference type="SUPFAM" id="SSF49785">
    <property type="entry name" value="Galactose-binding domain-like"/>
    <property type="match status" value="1"/>
</dbReference>
<protein>
    <submittedName>
        <fullName evidence="3">CIA30 family protein</fullName>
    </submittedName>
</protein>
<dbReference type="Pfam" id="PF08547">
    <property type="entry name" value="CIA30"/>
    <property type="match status" value="1"/>
</dbReference>
<reference evidence="3 4" key="1">
    <citation type="submission" date="2019-06" db="EMBL/GenBank/DDBJ databases">
        <title>Flavobacteriaceae Paucihalobacterium erythroidium CWB-1, complete genome.</title>
        <authorList>
            <person name="Wu S."/>
        </authorList>
    </citation>
    <scope>NUCLEOTIDE SEQUENCE [LARGE SCALE GENOMIC DNA]</scope>
    <source>
        <strain evidence="3 4">CWB-1</strain>
    </source>
</reference>
<dbReference type="EMBL" id="VHIQ01000003">
    <property type="protein sequence ID" value="TPV33990.1"/>
    <property type="molecule type" value="Genomic_DNA"/>
</dbReference>
<dbReference type="InterPro" id="IPR008979">
    <property type="entry name" value="Galactose-bd-like_sf"/>
</dbReference>
<evidence type="ECO:0000259" key="2">
    <source>
        <dbReference type="Pfam" id="PF08547"/>
    </source>
</evidence>
<organism evidence="3 4">
    <name type="scientific">Paucihalobacter ruber</name>
    <dbReference type="NCBI Taxonomy" id="2567861"/>
    <lineage>
        <taxon>Bacteria</taxon>
        <taxon>Pseudomonadati</taxon>
        <taxon>Bacteroidota</taxon>
        <taxon>Flavobacteriia</taxon>
        <taxon>Flavobacteriales</taxon>
        <taxon>Flavobacteriaceae</taxon>
        <taxon>Paucihalobacter</taxon>
    </lineage>
</organism>
<dbReference type="OrthoDB" id="442188at2"/>
<dbReference type="PANTHER" id="PTHR13194">
    <property type="entry name" value="COMPLEX I INTERMEDIATE-ASSOCIATED PROTEIN 30"/>
    <property type="match status" value="1"/>
</dbReference>
<evidence type="ECO:0000256" key="1">
    <source>
        <dbReference type="ARBA" id="ARBA00007884"/>
    </source>
</evidence>
<comment type="similarity">
    <text evidence="1">Belongs to the CIA30 family.</text>
</comment>
<evidence type="ECO:0000313" key="3">
    <source>
        <dbReference type="EMBL" id="TPV33990.1"/>
    </source>
</evidence>
<dbReference type="AlphaFoldDB" id="A0A506PPA5"/>
<dbReference type="RefSeq" id="WP_140989887.1">
    <property type="nucleotide sequence ID" value="NZ_VHIQ01000003.1"/>
</dbReference>
<proteinExistence type="inferred from homology"/>
<keyword evidence="4" id="KW-1185">Reference proteome</keyword>
<name>A0A506PPA5_9FLAO</name>
<comment type="caution">
    <text evidence="3">The sequence shown here is derived from an EMBL/GenBank/DDBJ whole genome shotgun (WGS) entry which is preliminary data.</text>
</comment>
<dbReference type="InterPro" id="IPR039131">
    <property type="entry name" value="NDUFAF1"/>
</dbReference>
<evidence type="ECO:0000313" key="4">
    <source>
        <dbReference type="Proteomes" id="UP000317332"/>
    </source>
</evidence>
<feature type="domain" description="NADH:ubiquinone oxidoreductase intermediate-associated protein 30" evidence="2">
    <location>
        <begin position="23"/>
        <end position="173"/>
    </location>
</feature>
<dbReference type="Proteomes" id="UP000317332">
    <property type="component" value="Unassembled WGS sequence"/>
</dbReference>
<dbReference type="Gene3D" id="2.60.120.430">
    <property type="entry name" value="Galactose-binding lectin"/>
    <property type="match status" value="1"/>
</dbReference>
<dbReference type="InterPro" id="IPR013857">
    <property type="entry name" value="NADH-UbQ_OxRdtase-assoc_prot30"/>
</dbReference>
<gene>
    <name evidence="3" type="ORF">FJ651_07480</name>
</gene>
<dbReference type="PANTHER" id="PTHR13194:SF19">
    <property type="entry name" value="NAD(P)-BINDING ROSSMANN-FOLD SUPERFAMILY PROTEIN"/>
    <property type="match status" value="1"/>
</dbReference>
<accession>A0A506PPA5</accession>
<sequence length="179" mass="20636">MSFKTIVFLTFLPLQLMSQTQIFKFSSDFKTTDWIIVNDGVMGGISTSTIKLTNEQNGIFSGTVKLENNGGFASVRHSVKNTNVSKHSKFILKVKGDGKVYQFRCKSNLYDRHSYVYEFKTTGEWQEIEIPFSEMYPRFRGNRLDIPNYKGESLEEIAFLIGNKKPETFQLIIDYIVLQ</sequence>